<evidence type="ECO:0000313" key="15">
    <source>
        <dbReference type="Proteomes" id="UP001595733"/>
    </source>
</evidence>
<dbReference type="EC" id="2.1.1.386" evidence="11"/>
<keyword evidence="8" id="KW-0460">Magnesium</keyword>
<evidence type="ECO:0000256" key="7">
    <source>
        <dbReference type="ARBA" id="ARBA00022723"/>
    </source>
</evidence>
<comment type="cofactor">
    <cofactor evidence="1">
        <name>Mg(2+)</name>
        <dbReference type="ChEBI" id="CHEBI:18420"/>
    </cofactor>
</comment>
<dbReference type="Gene3D" id="3.30.1610.20">
    <property type="entry name" value="Hen1, N-terminal domain"/>
    <property type="match status" value="1"/>
</dbReference>
<evidence type="ECO:0000256" key="4">
    <source>
        <dbReference type="ARBA" id="ARBA00022603"/>
    </source>
</evidence>
<name>A0ABV8UUV7_9BACL</name>
<dbReference type="Pfam" id="PF12623">
    <property type="entry name" value="Hen1_L"/>
    <property type="match status" value="1"/>
</dbReference>
<comment type="similarity">
    <text evidence="2">Belongs to the methyltransferase superfamily. HEN1 family.</text>
</comment>
<dbReference type="Proteomes" id="UP001595733">
    <property type="component" value="Unassembled WGS sequence"/>
</dbReference>
<gene>
    <name evidence="14" type="ORF">ACFO0S_07940</name>
</gene>
<evidence type="ECO:0000256" key="5">
    <source>
        <dbReference type="ARBA" id="ARBA00022679"/>
    </source>
</evidence>
<keyword evidence="7" id="KW-0479">Metal-binding</keyword>
<dbReference type="EMBL" id="JBHSEF010000021">
    <property type="protein sequence ID" value="MFC4354974.1"/>
    <property type="molecule type" value="Genomic_DNA"/>
</dbReference>
<dbReference type="InterPro" id="IPR038546">
    <property type="entry name" value="Hen1_N_sf"/>
</dbReference>
<dbReference type="RefSeq" id="WP_378141277.1">
    <property type="nucleotide sequence ID" value="NZ_JBHSEF010000021.1"/>
</dbReference>
<comment type="catalytic activity">
    <reaction evidence="12">
        <text>small RNA 3'-end nucleotide + S-adenosyl-L-methionine = small RNA 3'-end 2'-O-methylnucleotide + S-adenosyl-L-homocysteine + H(+)</text>
        <dbReference type="Rhea" id="RHEA:37887"/>
        <dbReference type="Rhea" id="RHEA-COMP:10415"/>
        <dbReference type="Rhea" id="RHEA-COMP:10416"/>
        <dbReference type="ChEBI" id="CHEBI:15378"/>
        <dbReference type="ChEBI" id="CHEBI:57856"/>
        <dbReference type="ChEBI" id="CHEBI:59789"/>
        <dbReference type="ChEBI" id="CHEBI:74896"/>
        <dbReference type="ChEBI" id="CHEBI:74898"/>
        <dbReference type="EC" id="2.1.1.386"/>
    </reaction>
</comment>
<proteinExistence type="inferred from homology"/>
<sequence length="445" mass="51589">MQLRIRSSAPHANVLTHLFAKNPGRRHERHEKDQAVRFTYLTATDEEIDALLYVETNPMSWTKSADGPIDITHYIHDRNIVTSTVFLSLIRTTLGTALNGKVKDEWAEWVDHKFPLIVTVGPVATAYSLEEVTRLFEPLGYTATYKLPKEETVLKETARKSVFLLTLEGTVSLKMLLSHLWILLPILDAEMHHFLDNEQVEKLKRYGEGWLDKHPLREDIVRKYVKFPGLVEQFIPKQERGNTQPRLNDARYEWIAEQIDVQKTRTVVDFGAGGGKLSERLAFMPGIEQIWAVEPSARALKKAHKRFEALTNRNGCSVPEAAWGSLYYYDAQWKDKGAIVLCEVIEHIEEERLPTIFNMILHDYFPKHLILTTPNSEYNAVYGLETSRHTDHRFEWTRAEFQEWCEKMNLHQIYTITFHGIGEHHPEFGSPTQAAIFTRKEWTRP</sequence>
<evidence type="ECO:0000256" key="10">
    <source>
        <dbReference type="ARBA" id="ARBA00023158"/>
    </source>
</evidence>
<comment type="caution">
    <text evidence="14">The sequence shown here is derived from an EMBL/GenBank/DDBJ whole genome shotgun (WGS) entry which is preliminary data.</text>
</comment>
<dbReference type="PANTHER" id="PTHR21404:SF3">
    <property type="entry name" value="SMALL RNA 2'-O-METHYLTRANSFERASE"/>
    <property type="match status" value="1"/>
</dbReference>
<keyword evidence="5" id="KW-0808">Transferase</keyword>
<evidence type="ECO:0000256" key="12">
    <source>
        <dbReference type="ARBA" id="ARBA00048418"/>
    </source>
</evidence>
<dbReference type="PANTHER" id="PTHR21404">
    <property type="entry name" value="HEN1"/>
    <property type="match status" value="1"/>
</dbReference>
<keyword evidence="4" id="KW-0489">Methyltransferase</keyword>
<keyword evidence="10" id="KW-0943">RNA-mediated gene silencing</keyword>
<dbReference type="Gene3D" id="3.40.50.150">
    <property type="entry name" value="Vaccinia Virus protein VP39"/>
    <property type="match status" value="1"/>
</dbReference>
<keyword evidence="6" id="KW-0949">S-adenosyl-L-methionine</keyword>
<evidence type="ECO:0000313" key="14">
    <source>
        <dbReference type="EMBL" id="MFC4354974.1"/>
    </source>
</evidence>
<evidence type="ECO:0000256" key="2">
    <source>
        <dbReference type="ARBA" id="ARBA00009026"/>
    </source>
</evidence>
<reference evidence="15" key="1">
    <citation type="journal article" date="2019" name="Int. J. Syst. Evol. Microbiol.">
        <title>The Global Catalogue of Microorganisms (GCM) 10K type strain sequencing project: providing services to taxonomists for standard genome sequencing and annotation.</title>
        <authorList>
            <consortium name="The Broad Institute Genomics Platform"/>
            <consortium name="The Broad Institute Genome Sequencing Center for Infectious Disease"/>
            <person name="Wu L."/>
            <person name="Ma J."/>
        </authorList>
    </citation>
    <scope>NUCLEOTIDE SEQUENCE [LARGE SCALE GENOMIC DNA]</scope>
    <source>
        <strain evidence="15">CCUG 50353</strain>
    </source>
</reference>
<evidence type="ECO:0000256" key="6">
    <source>
        <dbReference type="ARBA" id="ARBA00022691"/>
    </source>
</evidence>
<dbReference type="SUPFAM" id="SSF53335">
    <property type="entry name" value="S-adenosyl-L-methionine-dependent methyltransferases"/>
    <property type="match status" value="1"/>
</dbReference>
<protein>
    <recommendedName>
        <fullName evidence="3">Small RNA 2'-O-methyltransferase</fullName>
        <ecNumber evidence="11">2.1.1.386</ecNumber>
    </recommendedName>
</protein>
<feature type="domain" description="Hen1 N-terminal" evidence="13">
    <location>
        <begin position="1"/>
        <end position="227"/>
    </location>
</feature>
<dbReference type="InterPro" id="IPR026610">
    <property type="entry name" value="Hen1"/>
</dbReference>
<evidence type="ECO:0000256" key="3">
    <source>
        <dbReference type="ARBA" id="ARBA00021330"/>
    </source>
</evidence>
<evidence type="ECO:0000256" key="1">
    <source>
        <dbReference type="ARBA" id="ARBA00001946"/>
    </source>
</evidence>
<keyword evidence="9" id="KW-0694">RNA-binding</keyword>
<evidence type="ECO:0000256" key="8">
    <source>
        <dbReference type="ARBA" id="ARBA00022842"/>
    </source>
</evidence>
<evidence type="ECO:0000256" key="9">
    <source>
        <dbReference type="ARBA" id="ARBA00022884"/>
    </source>
</evidence>
<dbReference type="InterPro" id="IPR029063">
    <property type="entry name" value="SAM-dependent_MTases_sf"/>
</dbReference>
<evidence type="ECO:0000256" key="11">
    <source>
        <dbReference type="ARBA" id="ARBA00035025"/>
    </source>
</evidence>
<accession>A0ABV8UUV7</accession>
<keyword evidence="15" id="KW-1185">Reference proteome</keyword>
<organism evidence="14 15">
    <name type="scientific">Chryseomicrobium palamuruense</name>
    <dbReference type="NCBI Taxonomy" id="682973"/>
    <lineage>
        <taxon>Bacteria</taxon>
        <taxon>Bacillati</taxon>
        <taxon>Bacillota</taxon>
        <taxon>Bacilli</taxon>
        <taxon>Bacillales</taxon>
        <taxon>Caryophanaceae</taxon>
        <taxon>Chryseomicrobium</taxon>
    </lineage>
</organism>
<dbReference type="InterPro" id="IPR024740">
    <property type="entry name" value="Hen1_N"/>
</dbReference>
<evidence type="ECO:0000259" key="13">
    <source>
        <dbReference type="Pfam" id="PF12623"/>
    </source>
</evidence>